<keyword evidence="1" id="KW-1003">Cell membrane</keyword>
<keyword evidence="3 6" id="KW-0812">Transmembrane</keyword>
<evidence type="ECO:0000259" key="7">
    <source>
        <dbReference type="Pfam" id="PF08478"/>
    </source>
</evidence>
<feature type="domain" description="POTRA" evidence="7">
    <location>
        <begin position="102"/>
        <end position="136"/>
    </location>
</feature>
<feature type="non-terminal residue" evidence="8">
    <location>
        <position position="199"/>
    </location>
</feature>
<accession>A0A383A1R8</accession>
<dbReference type="EMBL" id="UINC01187918">
    <property type="protein sequence ID" value="SVE00888.1"/>
    <property type="molecule type" value="Genomic_DNA"/>
</dbReference>
<proteinExistence type="predicted"/>
<dbReference type="AlphaFoldDB" id="A0A383A1R8"/>
<evidence type="ECO:0000256" key="1">
    <source>
        <dbReference type="ARBA" id="ARBA00022475"/>
    </source>
</evidence>
<evidence type="ECO:0000256" key="6">
    <source>
        <dbReference type="SAM" id="Phobius"/>
    </source>
</evidence>
<evidence type="ECO:0000256" key="3">
    <source>
        <dbReference type="ARBA" id="ARBA00022692"/>
    </source>
</evidence>
<evidence type="ECO:0000313" key="8">
    <source>
        <dbReference type="EMBL" id="SVE00888.1"/>
    </source>
</evidence>
<evidence type="ECO:0000256" key="2">
    <source>
        <dbReference type="ARBA" id="ARBA00022618"/>
    </source>
</evidence>
<dbReference type="Gene3D" id="3.10.20.310">
    <property type="entry name" value="membrane protein fhac"/>
    <property type="match status" value="1"/>
</dbReference>
<name>A0A383A1R8_9ZZZZ</name>
<keyword evidence="5" id="KW-0131">Cell cycle</keyword>
<dbReference type="Pfam" id="PF08478">
    <property type="entry name" value="POTRA_1"/>
    <property type="match status" value="1"/>
</dbReference>
<keyword evidence="4 6" id="KW-1133">Transmembrane helix</keyword>
<dbReference type="InterPro" id="IPR013685">
    <property type="entry name" value="POTRA_FtsQ_type"/>
</dbReference>
<organism evidence="8">
    <name type="scientific">marine metagenome</name>
    <dbReference type="NCBI Taxonomy" id="408172"/>
    <lineage>
        <taxon>unclassified sequences</taxon>
        <taxon>metagenomes</taxon>
        <taxon>ecological metagenomes</taxon>
    </lineage>
</organism>
<keyword evidence="6" id="KW-0472">Membrane</keyword>
<feature type="non-terminal residue" evidence="8">
    <location>
        <position position="1"/>
    </location>
</feature>
<evidence type="ECO:0000256" key="5">
    <source>
        <dbReference type="ARBA" id="ARBA00023306"/>
    </source>
</evidence>
<protein>
    <recommendedName>
        <fullName evidence="7">POTRA domain-containing protein</fullName>
    </recommendedName>
</protein>
<sequence>MAKEKLNQIKKPKKPLREVLFQSLKKLIYLLIVLSIAGLIYLINNSKLFEPSIAWEINSDFENLTKEYDDLEVQDIINKYFLETITHQYDDLVKPALINKYFIELSKIKEKVEDHPWVSKATVERVFWNKIKVTVENHDIAMRWGTKGFISSHGVLFQPRFLISSDAPIGVTSEDEIEQFYTDFTNYKSILDPVEITHF</sequence>
<reference evidence="8" key="1">
    <citation type="submission" date="2018-05" db="EMBL/GenBank/DDBJ databases">
        <authorList>
            <person name="Lanie J.A."/>
            <person name="Ng W.-L."/>
            <person name="Kazmierczak K.M."/>
            <person name="Andrzejewski T.M."/>
            <person name="Davidsen T.M."/>
            <person name="Wayne K.J."/>
            <person name="Tettelin H."/>
            <person name="Glass J.I."/>
            <person name="Rusch D."/>
            <person name="Podicherti R."/>
            <person name="Tsui H.-C.T."/>
            <person name="Winkler M.E."/>
        </authorList>
    </citation>
    <scope>NUCLEOTIDE SEQUENCE</scope>
</reference>
<evidence type="ECO:0000256" key="4">
    <source>
        <dbReference type="ARBA" id="ARBA00022989"/>
    </source>
</evidence>
<keyword evidence="2" id="KW-0132">Cell division</keyword>
<gene>
    <name evidence="8" type="ORF">METZ01_LOCUS453742</name>
</gene>
<feature type="transmembrane region" description="Helical" evidence="6">
    <location>
        <begin position="27"/>
        <end position="43"/>
    </location>
</feature>